<reference evidence="2" key="2">
    <citation type="journal article" date="2015" name="Fish Shellfish Immunol.">
        <title>Early steps in the European eel (Anguilla anguilla)-Vibrio vulnificus interaction in the gills: Role of the RtxA13 toxin.</title>
        <authorList>
            <person name="Callol A."/>
            <person name="Pajuelo D."/>
            <person name="Ebbesson L."/>
            <person name="Teles M."/>
            <person name="MacKenzie S."/>
            <person name="Amaro C."/>
        </authorList>
    </citation>
    <scope>NUCLEOTIDE SEQUENCE</scope>
</reference>
<proteinExistence type="predicted"/>
<evidence type="ECO:0000313" key="2">
    <source>
        <dbReference type="EMBL" id="JAH39644.1"/>
    </source>
</evidence>
<accession>A0A0E9SE32</accession>
<dbReference type="AlphaFoldDB" id="A0A0E9SE32"/>
<reference evidence="2" key="1">
    <citation type="submission" date="2014-11" db="EMBL/GenBank/DDBJ databases">
        <authorList>
            <person name="Amaro Gonzalez C."/>
        </authorList>
    </citation>
    <scope>NUCLEOTIDE SEQUENCE</scope>
</reference>
<evidence type="ECO:0000256" key="1">
    <source>
        <dbReference type="SAM" id="SignalP"/>
    </source>
</evidence>
<protein>
    <submittedName>
        <fullName evidence="2">Uncharacterized protein</fullName>
    </submittedName>
</protein>
<feature type="chain" id="PRO_5002432118" evidence="1">
    <location>
        <begin position="27"/>
        <end position="42"/>
    </location>
</feature>
<feature type="signal peptide" evidence="1">
    <location>
        <begin position="1"/>
        <end position="26"/>
    </location>
</feature>
<dbReference type="EMBL" id="GBXM01068933">
    <property type="protein sequence ID" value="JAH39644.1"/>
    <property type="molecule type" value="Transcribed_RNA"/>
</dbReference>
<organism evidence="2">
    <name type="scientific">Anguilla anguilla</name>
    <name type="common">European freshwater eel</name>
    <name type="synonym">Muraena anguilla</name>
    <dbReference type="NCBI Taxonomy" id="7936"/>
    <lineage>
        <taxon>Eukaryota</taxon>
        <taxon>Metazoa</taxon>
        <taxon>Chordata</taxon>
        <taxon>Craniata</taxon>
        <taxon>Vertebrata</taxon>
        <taxon>Euteleostomi</taxon>
        <taxon>Actinopterygii</taxon>
        <taxon>Neopterygii</taxon>
        <taxon>Teleostei</taxon>
        <taxon>Anguilliformes</taxon>
        <taxon>Anguillidae</taxon>
        <taxon>Anguilla</taxon>
    </lineage>
</organism>
<sequence>MQHATSIDNVCAVSLIRILLLTASHSNVSHFYWQIYSNCCTG</sequence>
<keyword evidence="1" id="KW-0732">Signal</keyword>
<name>A0A0E9SE32_ANGAN</name>